<dbReference type="RefSeq" id="WP_146216039.1">
    <property type="nucleotide sequence ID" value="NZ_OUNR01000001.1"/>
</dbReference>
<name>A0A330L7L6_9BACT</name>
<dbReference type="EMBL" id="OUNR01000001">
    <property type="protein sequence ID" value="SPP62926.1"/>
    <property type="molecule type" value="Genomic_DNA"/>
</dbReference>
<dbReference type="PROSITE" id="PS51257">
    <property type="entry name" value="PROKAR_LIPOPROTEIN"/>
    <property type="match status" value="1"/>
</dbReference>
<keyword evidence="3" id="KW-1185">Reference proteome</keyword>
<protein>
    <recommendedName>
        <fullName evidence="4">Lipoprotein</fullName>
    </recommendedName>
</protein>
<evidence type="ECO:0000313" key="3">
    <source>
        <dbReference type="Proteomes" id="UP000248168"/>
    </source>
</evidence>
<dbReference type="AlphaFoldDB" id="A0A330L7L6"/>
<dbReference type="OrthoDB" id="9796504at2"/>
<evidence type="ECO:0000256" key="1">
    <source>
        <dbReference type="SAM" id="SignalP"/>
    </source>
</evidence>
<evidence type="ECO:0000313" key="2">
    <source>
        <dbReference type="EMBL" id="SPP62926.1"/>
    </source>
</evidence>
<keyword evidence="1" id="KW-0732">Signal</keyword>
<proteinExistence type="predicted"/>
<sequence>MKQMAWSAMLLGSLVWLGGCAAKGEAVPMNVGITPAATPTAAAPVSSVKVVVIPFQDDRSDRTKLGTRHSLWGADQVLTVKSGTVGEATAKAFADYLTRKGWRAQYAASASQTGGADVVISGKVLELSADAHGVVGSTDITAKSKMTVHAANQVDGSSITSTNSHTGNYTVFWYAPEDGEELVSEVLERNFEKFMSTTKFDGTALRFR</sequence>
<feature type="signal peptide" evidence="1">
    <location>
        <begin position="1"/>
        <end position="21"/>
    </location>
</feature>
<evidence type="ECO:0008006" key="4">
    <source>
        <dbReference type="Google" id="ProtNLM"/>
    </source>
</evidence>
<accession>A0A330L7L6</accession>
<dbReference type="InParanoid" id="A0A330L7L6"/>
<reference evidence="3" key="1">
    <citation type="submission" date="2018-04" db="EMBL/GenBank/DDBJ databases">
        <authorList>
            <person name="Lucker S."/>
            <person name="Sakoula D."/>
        </authorList>
    </citation>
    <scope>NUCLEOTIDE SEQUENCE [LARGE SCALE GENOMIC DNA]</scope>
</reference>
<organism evidence="2 3">
    <name type="scientific">Nitrospira lenta</name>
    <dbReference type="NCBI Taxonomy" id="1436998"/>
    <lineage>
        <taxon>Bacteria</taxon>
        <taxon>Pseudomonadati</taxon>
        <taxon>Nitrospirota</taxon>
        <taxon>Nitrospiria</taxon>
        <taxon>Nitrospirales</taxon>
        <taxon>Nitrospiraceae</taxon>
        <taxon>Nitrospira</taxon>
    </lineage>
</organism>
<dbReference type="Proteomes" id="UP000248168">
    <property type="component" value="Unassembled WGS sequence"/>
</dbReference>
<gene>
    <name evidence="2" type="ORF">NITLEN_10012</name>
</gene>
<feature type="chain" id="PRO_5016383791" description="Lipoprotein" evidence="1">
    <location>
        <begin position="22"/>
        <end position="208"/>
    </location>
</feature>